<dbReference type="OrthoDB" id="9759295at2"/>
<feature type="transmembrane region" description="Helical" evidence="8">
    <location>
        <begin position="35"/>
        <end position="57"/>
    </location>
</feature>
<dbReference type="PANTHER" id="PTHR37937">
    <property type="entry name" value="CONJUGATIVE TRANSFER: DNA TRANSPORT"/>
    <property type="match status" value="1"/>
</dbReference>
<evidence type="ECO:0000256" key="7">
    <source>
        <dbReference type="SAM" id="MobiDB-lite"/>
    </source>
</evidence>
<gene>
    <name evidence="9" type="ORF">FS320_21895</name>
</gene>
<sequence length="734" mass="81156">MAELTVQFRNPFRRDILPDHMEAEIRSYRRWNTCALLLMVSLCLLAFLFSPLLWFLAHAPFTQSTFTEAGRFIDLVVGGNLLQIHILFAKSFGPGPFQVIAGTLWAYLACIAPFILPGGILALMNPYKNIAYKQGFAAWCDDRTLAAMEARKPPQVGIKGGYLMALGRWPTGPRKGQMVMMIESLSALCLAPPGTGKTAGLVVPTIVSSNNVSFVVNDPKPELWQMTAAYRSTVSHVFMLNWSKVDNPKEGIYYPRFNFLSPDLVPPPGPDRDTYIDSIAATMIPEQTGGGDSYFTDKGRAALTGFLHYIVARIADRKDAARYETFPERWHGFEPSIPMLADWIAVAQFDATSGDGPGSEDEHPTGGGGDKLGKWIRDLCDDIRTNSEYPIDHPKNRGKSERAFNELSSLVNMADKERSGVMGTMDRAFLPFKNAAVKERTSACDFTPDDLRGIVDPISGEIKPVTLYICVNQAEAQAFANVTALLYQVLSRTLLSFGPGETNDKTGVTLGPATVCFALDEFAKLPKIEAVMTGPDLGRGKKTSYMLVAQDYAQIQKIYSKEDESGINSTTAVKYILPQNNPDTVKRIQEMVGQTTIKDRNRSGMEGLSKQANPLAANVSEQTSGVNFLRTEDITALEPGKNIVLVQGFLNRPMLLDTPMYFKDKELKARVYYKGEGPEPTASHYLPEFIRQKRIQEYQLMQARKKKTRMAANSAEITKFNSLKGHAASPSALS</sequence>
<feature type="region of interest" description="Disordered" evidence="7">
    <location>
        <begin position="351"/>
        <end position="371"/>
    </location>
</feature>
<evidence type="ECO:0000256" key="2">
    <source>
        <dbReference type="ARBA" id="ARBA00008806"/>
    </source>
</evidence>
<evidence type="ECO:0000256" key="3">
    <source>
        <dbReference type="ARBA" id="ARBA00022475"/>
    </source>
</evidence>
<reference evidence="9 10" key="1">
    <citation type="journal article" date="2019" name="Syst. Appl. Microbiol.">
        <title>Microvirga tunisiensis sp. nov., a root nodule symbiotic bacterium isolated from Lupinus micranthus and L. luteus grown in Northern Tunisia.</title>
        <authorList>
            <person name="Msaddak A."/>
            <person name="Rejili M."/>
            <person name="Duran D."/>
            <person name="Mars M."/>
            <person name="Palacios J.M."/>
            <person name="Ruiz-Argueso T."/>
            <person name="Rey L."/>
            <person name="Imperial J."/>
        </authorList>
    </citation>
    <scope>NUCLEOTIDE SEQUENCE [LARGE SCALE GENOMIC DNA]</scope>
    <source>
        <strain evidence="9 10">Lmie10</strain>
    </source>
</reference>
<evidence type="ECO:0000313" key="9">
    <source>
        <dbReference type="EMBL" id="MPR27746.1"/>
    </source>
</evidence>
<keyword evidence="10" id="KW-1185">Reference proteome</keyword>
<comment type="similarity">
    <text evidence="2">Belongs to the VirD4/TraG family.</text>
</comment>
<dbReference type="Pfam" id="PF02534">
    <property type="entry name" value="T4SS-DNA_transf"/>
    <property type="match status" value="2"/>
</dbReference>
<keyword evidence="6 8" id="KW-0472">Membrane</keyword>
<evidence type="ECO:0000256" key="4">
    <source>
        <dbReference type="ARBA" id="ARBA00022692"/>
    </source>
</evidence>
<name>A0A5N7MUL9_9HYPH</name>
<dbReference type="Gene3D" id="3.40.50.300">
    <property type="entry name" value="P-loop containing nucleotide triphosphate hydrolases"/>
    <property type="match status" value="1"/>
</dbReference>
<protein>
    <submittedName>
        <fullName evidence="9">Type IV secretory system conjugative DNA transfer family protein</fullName>
    </submittedName>
</protein>
<evidence type="ECO:0000313" key="10">
    <source>
        <dbReference type="Proteomes" id="UP000403266"/>
    </source>
</evidence>
<evidence type="ECO:0000256" key="1">
    <source>
        <dbReference type="ARBA" id="ARBA00004651"/>
    </source>
</evidence>
<dbReference type="SUPFAM" id="SSF52540">
    <property type="entry name" value="P-loop containing nucleoside triphosphate hydrolases"/>
    <property type="match status" value="1"/>
</dbReference>
<dbReference type="InterPro" id="IPR027417">
    <property type="entry name" value="P-loop_NTPase"/>
</dbReference>
<dbReference type="AlphaFoldDB" id="A0A5N7MUL9"/>
<evidence type="ECO:0000256" key="5">
    <source>
        <dbReference type="ARBA" id="ARBA00022989"/>
    </source>
</evidence>
<dbReference type="CDD" id="cd01127">
    <property type="entry name" value="TrwB_TraG_TraD_VirD4"/>
    <property type="match status" value="2"/>
</dbReference>
<comment type="subcellular location">
    <subcellularLocation>
        <location evidence="1">Cell membrane</location>
        <topology evidence="1">Multi-pass membrane protein</topology>
    </subcellularLocation>
</comment>
<dbReference type="PANTHER" id="PTHR37937:SF1">
    <property type="entry name" value="CONJUGATIVE TRANSFER: DNA TRANSPORT"/>
    <property type="match status" value="1"/>
</dbReference>
<dbReference type="RefSeq" id="WP_152714062.1">
    <property type="nucleotide sequence ID" value="NZ_VOSJ01000105.1"/>
</dbReference>
<evidence type="ECO:0000256" key="8">
    <source>
        <dbReference type="SAM" id="Phobius"/>
    </source>
</evidence>
<dbReference type="InterPro" id="IPR051539">
    <property type="entry name" value="T4SS-coupling_protein"/>
</dbReference>
<dbReference type="Proteomes" id="UP000403266">
    <property type="component" value="Unassembled WGS sequence"/>
</dbReference>
<feature type="transmembrane region" description="Helical" evidence="8">
    <location>
        <begin position="100"/>
        <end position="124"/>
    </location>
</feature>
<keyword evidence="4 8" id="KW-0812">Transmembrane</keyword>
<accession>A0A5N7MUL9</accession>
<keyword evidence="3" id="KW-1003">Cell membrane</keyword>
<comment type="caution">
    <text evidence="9">The sequence shown here is derived from an EMBL/GenBank/DDBJ whole genome shotgun (WGS) entry which is preliminary data.</text>
</comment>
<dbReference type="InterPro" id="IPR003688">
    <property type="entry name" value="TraG/VirD4"/>
</dbReference>
<organism evidence="9 10">
    <name type="scientific">Microvirga tunisiensis</name>
    <dbReference type="NCBI Taxonomy" id="2108360"/>
    <lineage>
        <taxon>Bacteria</taxon>
        <taxon>Pseudomonadati</taxon>
        <taxon>Pseudomonadota</taxon>
        <taxon>Alphaproteobacteria</taxon>
        <taxon>Hyphomicrobiales</taxon>
        <taxon>Methylobacteriaceae</taxon>
        <taxon>Microvirga</taxon>
    </lineage>
</organism>
<dbReference type="GO" id="GO:0005886">
    <property type="term" value="C:plasma membrane"/>
    <property type="evidence" value="ECO:0007669"/>
    <property type="project" value="UniProtKB-SubCell"/>
</dbReference>
<proteinExistence type="inferred from homology"/>
<keyword evidence="5 8" id="KW-1133">Transmembrane helix</keyword>
<evidence type="ECO:0000256" key="6">
    <source>
        <dbReference type="ARBA" id="ARBA00023136"/>
    </source>
</evidence>
<feature type="transmembrane region" description="Helical" evidence="8">
    <location>
        <begin position="69"/>
        <end position="88"/>
    </location>
</feature>
<dbReference type="EMBL" id="VOSK01000105">
    <property type="protein sequence ID" value="MPR27746.1"/>
    <property type="molecule type" value="Genomic_DNA"/>
</dbReference>